<dbReference type="PROSITE" id="PS50119">
    <property type="entry name" value="ZF_BBOX"/>
    <property type="match status" value="2"/>
</dbReference>
<accession>A0A8B8BMD7</accession>
<protein>
    <submittedName>
        <fullName evidence="6">E3 ubiquitin-protein ligase TRIM36-like isoform X1</fullName>
    </submittedName>
</protein>
<feature type="repeat" description="NHL" evidence="3">
    <location>
        <begin position="499"/>
        <end position="529"/>
    </location>
</feature>
<dbReference type="OrthoDB" id="6128620at2759"/>
<dbReference type="GO" id="GO:0008270">
    <property type="term" value="F:zinc ion binding"/>
    <property type="evidence" value="ECO:0007669"/>
    <property type="project" value="UniProtKB-KW"/>
</dbReference>
<dbReference type="RefSeq" id="XP_022304488.1">
    <property type="nucleotide sequence ID" value="XM_022448780.1"/>
</dbReference>
<sequence length="587" mass="66845">MDPVSSCQDVLRCALCDIGIAPLYCNVCLIHLCKNCVEKHLLDTAKVHNVVSFKQHLVNSKYPQCLDHPTKQCELHCDRCDIPICLLCISSGEHEQHKKEDILKTLASKKELLRTDLQELETSIYPNFQEHASGIPVQRAEISKHFKELTTAIAKQGEIIHTEIDTIIKKMQNEIQSINRQHLTTIDKQEEAITGTIEDIQQAILELKRLLDTSEFCLVAEYKSRNVQFRKIPPKFKNTFPKFQPNKINKEKLREQFGTLLFFSTETHQQSFISQIPEIDSPAPYSPFLDAPNLITEITTEYKELYNVACVSDDEIWTCGLDKVLKLYNMQGELLKSFKTKSGGTPGDIAVTKNEDLVYSDYSDSSINLVCKAEVQPLVSLLGRKPSIHIKPLIRLQGWRPHGMCSTSSGDLLVIMNSEDRKQTKVVRFSGSTEKQTIQWDDQGHPLYSSGKILNKYLSENRNLDICVSDCHARAVVVVSAAGKLRFRYTGLPSTTMRLFFPRDITTDSQGRILTADGNNHCIHILDQHGSFLRYIDSCGLHRIYGLCVDSKDNLFVTERDKFCNVTREIMFVYNFYTYICVCITCI</sequence>
<reference evidence="6" key="1">
    <citation type="submission" date="2025-08" db="UniProtKB">
        <authorList>
            <consortium name="RefSeq"/>
        </authorList>
    </citation>
    <scope>IDENTIFICATION</scope>
    <source>
        <tissue evidence="6">Whole sample</tissue>
    </source>
</reference>
<dbReference type="SUPFAM" id="SSF57845">
    <property type="entry name" value="B-box zinc-binding domain"/>
    <property type="match status" value="1"/>
</dbReference>
<gene>
    <name evidence="6" type="primary">LOC111111674</name>
</gene>
<organism evidence="5 6">
    <name type="scientific">Crassostrea virginica</name>
    <name type="common">Eastern oyster</name>
    <dbReference type="NCBI Taxonomy" id="6565"/>
    <lineage>
        <taxon>Eukaryota</taxon>
        <taxon>Metazoa</taxon>
        <taxon>Spiralia</taxon>
        <taxon>Lophotrochozoa</taxon>
        <taxon>Mollusca</taxon>
        <taxon>Bivalvia</taxon>
        <taxon>Autobranchia</taxon>
        <taxon>Pteriomorphia</taxon>
        <taxon>Ostreida</taxon>
        <taxon>Ostreoidea</taxon>
        <taxon>Ostreidae</taxon>
        <taxon>Crassostrea</taxon>
    </lineage>
</organism>
<dbReference type="AlphaFoldDB" id="A0A8B8BMD7"/>
<keyword evidence="2" id="KW-0863">Zinc-finger</keyword>
<keyword evidence="2" id="KW-0862">Zinc</keyword>
<dbReference type="InterPro" id="IPR001258">
    <property type="entry name" value="NHL_repeat"/>
</dbReference>
<dbReference type="CDD" id="cd19756">
    <property type="entry name" value="Bbox2"/>
    <property type="match status" value="1"/>
</dbReference>
<evidence type="ECO:0000256" key="2">
    <source>
        <dbReference type="PROSITE-ProRule" id="PRU00024"/>
    </source>
</evidence>
<dbReference type="PANTHER" id="PTHR25462:SF296">
    <property type="entry name" value="MEIOTIC P26, ISOFORM F"/>
    <property type="match status" value="1"/>
</dbReference>
<evidence type="ECO:0000256" key="1">
    <source>
        <dbReference type="ARBA" id="ARBA00022737"/>
    </source>
</evidence>
<dbReference type="PROSITE" id="PS51125">
    <property type="entry name" value="NHL"/>
    <property type="match status" value="1"/>
</dbReference>
<dbReference type="InterPro" id="IPR047153">
    <property type="entry name" value="TRIM45/56/19-like"/>
</dbReference>
<proteinExistence type="predicted"/>
<dbReference type="SUPFAM" id="SSF101898">
    <property type="entry name" value="NHL repeat"/>
    <property type="match status" value="1"/>
</dbReference>
<keyword evidence="2" id="KW-0479">Metal-binding</keyword>
<dbReference type="Proteomes" id="UP000694844">
    <property type="component" value="Chromosome 9"/>
</dbReference>
<evidence type="ECO:0000256" key="3">
    <source>
        <dbReference type="PROSITE-ProRule" id="PRU00504"/>
    </source>
</evidence>
<dbReference type="PANTHER" id="PTHR25462">
    <property type="entry name" value="BONUS, ISOFORM C-RELATED"/>
    <property type="match status" value="1"/>
</dbReference>
<evidence type="ECO:0000313" key="5">
    <source>
        <dbReference type="Proteomes" id="UP000694844"/>
    </source>
</evidence>
<dbReference type="KEGG" id="cvn:111111674"/>
<dbReference type="InterPro" id="IPR011042">
    <property type="entry name" value="6-blade_b-propeller_TolB-like"/>
</dbReference>
<dbReference type="GeneID" id="111111674"/>
<keyword evidence="5" id="KW-1185">Reference proteome</keyword>
<dbReference type="InterPro" id="IPR000315">
    <property type="entry name" value="Znf_B-box"/>
</dbReference>
<feature type="domain" description="B box-type" evidence="4">
    <location>
        <begin position="60"/>
        <end position="105"/>
    </location>
</feature>
<dbReference type="Gene3D" id="2.120.10.30">
    <property type="entry name" value="TolB, C-terminal domain"/>
    <property type="match status" value="1"/>
</dbReference>
<dbReference type="Gene3D" id="3.30.160.60">
    <property type="entry name" value="Classic Zinc Finger"/>
    <property type="match status" value="1"/>
</dbReference>
<name>A0A8B8BMD7_CRAVI</name>
<evidence type="ECO:0000313" key="6">
    <source>
        <dbReference type="RefSeq" id="XP_022304488.1"/>
    </source>
</evidence>
<keyword evidence="1" id="KW-0677">Repeat</keyword>
<dbReference type="Pfam" id="PF01436">
    <property type="entry name" value="NHL"/>
    <property type="match status" value="1"/>
</dbReference>
<feature type="domain" description="B box-type" evidence="4">
    <location>
        <begin position="8"/>
        <end position="53"/>
    </location>
</feature>
<evidence type="ECO:0000259" key="4">
    <source>
        <dbReference type="PROSITE" id="PS50119"/>
    </source>
</evidence>